<feature type="compositionally biased region" description="Polar residues" evidence="1">
    <location>
        <begin position="261"/>
        <end position="280"/>
    </location>
</feature>
<comment type="caution">
    <text evidence="2">The sequence shown here is derived from an EMBL/GenBank/DDBJ whole genome shotgun (WGS) entry which is preliminary data.</text>
</comment>
<feature type="region of interest" description="Disordered" evidence="1">
    <location>
        <begin position="61"/>
        <end position="80"/>
    </location>
</feature>
<evidence type="ECO:0000256" key="1">
    <source>
        <dbReference type="SAM" id="MobiDB-lite"/>
    </source>
</evidence>
<feature type="compositionally biased region" description="Polar residues" evidence="1">
    <location>
        <begin position="68"/>
        <end position="80"/>
    </location>
</feature>
<gene>
    <name evidence="2" type="ORF">DFP72DRAFT_851540</name>
</gene>
<protein>
    <submittedName>
        <fullName evidence="2">Uncharacterized protein</fullName>
    </submittedName>
</protein>
<accession>A0A8H6M2F0</accession>
<dbReference type="EMBL" id="JACGCI010000055">
    <property type="protein sequence ID" value="KAF6750739.1"/>
    <property type="molecule type" value="Genomic_DNA"/>
</dbReference>
<feature type="region of interest" description="Disordered" evidence="1">
    <location>
        <begin position="104"/>
        <end position="167"/>
    </location>
</feature>
<feature type="compositionally biased region" description="Low complexity" evidence="1">
    <location>
        <begin position="145"/>
        <end position="165"/>
    </location>
</feature>
<evidence type="ECO:0000313" key="3">
    <source>
        <dbReference type="Proteomes" id="UP000521943"/>
    </source>
</evidence>
<feature type="region of interest" description="Disordered" evidence="1">
    <location>
        <begin position="1"/>
        <end position="27"/>
    </location>
</feature>
<sequence>MTDDYVHPPGDRSGTPRLQQRSTPDKLRGLKGLYRAEILRLREAGVKEVLGLPDMKKMTKATPGAATMRTQSLGWSEDGTTNSTSYRGLHTLYLVSTLGGQTGALHNPPASKANVAAKPPSRTSSRRSEEGEVKEEEEAEDEAAPADPNANPSTSSNAPSTITTAHKPPCHLKEFLGEEYEAARIAWCTGAPPPAPKEPPSKAKATTVKEEAVKVEETVEETRSFDKHRWSMLASVISGRGLGEVRRSIWAVQKKSNGRWPSTCTGPFGTTQSDNPTRQAPPSIGYVRALNVRLQQRSTMSHVSVSGTLLRARHVVGRIPGIEFRFWQSTLAGRRNKFRFSDAHNEGHTGS</sequence>
<evidence type="ECO:0000313" key="2">
    <source>
        <dbReference type="EMBL" id="KAF6750739.1"/>
    </source>
</evidence>
<organism evidence="2 3">
    <name type="scientific">Ephemerocybe angulata</name>
    <dbReference type="NCBI Taxonomy" id="980116"/>
    <lineage>
        <taxon>Eukaryota</taxon>
        <taxon>Fungi</taxon>
        <taxon>Dikarya</taxon>
        <taxon>Basidiomycota</taxon>
        <taxon>Agaricomycotina</taxon>
        <taxon>Agaricomycetes</taxon>
        <taxon>Agaricomycetidae</taxon>
        <taxon>Agaricales</taxon>
        <taxon>Agaricineae</taxon>
        <taxon>Psathyrellaceae</taxon>
        <taxon>Ephemerocybe</taxon>
    </lineage>
</organism>
<keyword evidence="3" id="KW-1185">Reference proteome</keyword>
<dbReference type="AlphaFoldDB" id="A0A8H6M2F0"/>
<feature type="compositionally biased region" description="Basic and acidic residues" evidence="1">
    <location>
        <begin position="1"/>
        <end position="10"/>
    </location>
</feature>
<feature type="compositionally biased region" description="Acidic residues" evidence="1">
    <location>
        <begin position="132"/>
        <end position="144"/>
    </location>
</feature>
<proteinExistence type="predicted"/>
<dbReference type="Proteomes" id="UP000521943">
    <property type="component" value="Unassembled WGS sequence"/>
</dbReference>
<reference evidence="2 3" key="1">
    <citation type="submission" date="2020-07" db="EMBL/GenBank/DDBJ databases">
        <title>Comparative genomics of pyrophilous fungi reveals a link between fire events and developmental genes.</title>
        <authorList>
            <consortium name="DOE Joint Genome Institute"/>
            <person name="Steindorff A.S."/>
            <person name="Carver A."/>
            <person name="Calhoun S."/>
            <person name="Stillman K."/>
            <person name="Liu H."/>
            <person name="Lipzen A."/>
            <person name="Pangilinan J."/>
            <person name="Labutti K."/>
            <person name="Bruns T.D."/>
            <person name="Grigoriev I.V."/>
        </authorList>
    </citation>
    <scope>NUCLEOTIDE SEQUENCE [LARGE SCALE GENOMIC DNA]</scope>
    <source>
        <strain evidence="2 3">CBS 144469</strain>
    </source>
</reference>
<name>A0A8H6M2F0_9AGAR</name>
<feature type="region of interest" description="Disordered" evidence="1">
    <location>
        <begin position="261"/>
        <end position="281"/>
    </location>
</feature>